<dbReference type="InterPro" id="IPR050330">
    <property type="entry name" value="Bact_OuterMem_StrucFunc"/>
</dbReference>
<evidence type="ECO:0000256" key="5">
    <source>
        <dbReference type="ARBA" id="ARBA00022989"/>
    </source>
</evidence>
<dbReference type="AlphaFoldDB" id="M1Z2L6"/>
<dbReference type="PANTHER" id="PTHR30329">
    <property type="entry name" value="STATOR ELEMENT OF FLAGELLAR MOTOR COMPLEX"/>
    <property type="match status" value="1"/>
</dbReference>
<dbReference type="InterPro" id="IPR025713">
    <property type="entry name" value="MotB-like_N_dom"/>
</dbReference>
<dbReference type="PANTHER" id="PTHR30329:SF21">
    <property type="entry name" value="LIPOPROTEIN YIAD-RELATED"/>
    <property type="match status" value="1"/>
</dbReference>
<dbReference type="CDD" id="cd07185">
    <property type="entry name" value="OmpA_C-like"/>
    <property type="match status" value="1"/>
</dbReference>
<gene>
    <name evidence="10" type="primary">motB</name>
    <name evidence="10" type="ORF">NITGR_910042</name>
</gene>
<dbReference type="Pfam" id="PF13677">
    <property type="entry name" value="MotB_plug"/>
    <property type="match status" value="1"/>
</dbReference>
<dbReference type="FunCoup" id="M1Z2L6">
    <property type="interactions" value="166"/>
</dbReference>
<dbReference type="PROSITE" id="PS51123">
    <property type="entry name" value="OMPA_2"/>
    <property type="match status" value="1"/>
</dbReference>
<evidence type="ECO:0000313" key="10">
    <source>
        <dbReference type="EMBL" id="CCQ91993.1"/>
    </source>
</evidence>
<evidence type="ECO:0000256" key="2">
    <source>
        <dbReference type="ARBA" id="ARBA00008914"/>
    </source>
</evidence>
<sequence>MGTKPSGQPPTPDLHLDDEEEVMEETTGVAPWVITFADMVTLLMVFFILLYAMGSIEEEKFRQIRESLRSALGTEQLPELGTREGLDVIKDLATAQMDDQTIHAVDEVGAMVSKEIKEITSEVEDFIYKNKLSGQVQVSQGERGAIITISDVVLFPPGKARMTYKGRETLKDVFDLLKQFNYDVKIEGHTDDTPIRTDRFPSNWELSSGRAAEVARMLIAEGFPPEKLSVEGFAEYRPKVPNTSAKNRAINRRIEIVYQRGSIRKRMVNLLNR</sequence>
<keyword evidence="6 7" id="KW-0472">Membrane</keyword>
<dbReference type="Proteomes" id="UP000011704">
    <property type="component" value="Unassembled WGS sequence"/>
</dbReference>
<reference evidence="10 11" key="1">
    <citation type="journal article" date="2013" name="Front. Microbiol.">
        <title>The genome of Nitrospina gracilis illuminates the metabolism and evolution of the major marine nitrite oxidizer.</title>
        <authorList>
            <person name="Luecker S."/>
            <person name="Nowka B."/>
            <person name="Rattei T."/>
            <person name="Spieck E."/>
            <person name="and Daims H."/>
        </authorList>
    </citation>
    <scope>NUCLEOTIDE SEQUENCE [LARGE SCALE GENOMIC DNA]</scope>
    <source>
        <strain evidence="10 11">3/211</strain>
    </source>
</reference>
<comment type="subcellular location">
    <subcellularLocation>
        <location evidence="1">Cell membrane</location>
        <topology evidence="1">Single-pass membrane protein</topology>
    </subcellularLocation>
</comment>
<evidence type="ECO:0000259" key="9">
    <source>
        <dbReference type="PROSITE" id="PS51123"/>
    </source>
</evidence>
<dbReference type="GO" id="GO:0005886">
    <property type="term" value="C:plasma membrane"/>
    <property type="evidence" value="ECO:0007669"/>
    <property type="project" value="UniProtKB-SubCell"/>
</dbReference>
<protein>
    <submittedName>
        <fullName evidence="10">MotB1</fullName>
    </submittedName>
</protein>
<dbReference type="RefSeq" id="WP_005011408.1">
    <property type="nucleotide sequence ID" value="NZ_HG422173.1"/>
</dbReference>
<dbReference type="OrthoDB" id="9815217at2"/>
<keyword evidence="5 8" id="KW-1133">Transmembrane helix</keyword>
<dbReference type="HOGENOM" id="CLU_016890_0_0_0"/>
<organism evidence="10 11">
    <name type="scientific">Nitrospina gracilis (strain 3/211)</name>
    <dbReference type="NCBI Taxonomy" id="1266370"/>
    <lineage>
        <taxon>Bacteria</taxon>
        <taxon>Pseudomonadati</taxon>
        <taxon>Nitrospinota/Tectimicrobiota group</taxon>
        <taxon>Nitrospinota</taxon>
        <taxon>Nitrospinia</taxon>
        <taxon>Nitrospinales</taxon>
        <taxon>Nitrospinaceae</taxon>
        <taxon>Nitrospina</taxon>
    </lineage>
</organism>
<dbReference type="Pfam" id="PF00691">
    <property type="entry name" value="OmpA"/>
    <property type="match status" value="1"/>
</dbReference>
<dbReference type="EMBL" id="CAQJ01000101">
    <property type="protein sequence ID" value="CCQ91993.1"/>
    <property type="molecule type" value="Genomic_DNA"/>
</dbReference>
<keyword evidence="3" id="KW-1003">Cell membrane</keyword>
<feature type="domain" description="OmpA-like" evidence="9">
    <location>
        <begin position="142"/>
        <end position="262"/>
    </location>
</feature>
<dbReference type="Gene3D" id="3.30.1330.60">
    <property type="entry name" value="OmpA-like domain"/>
    <property type="match status" value="1"/>
</dbReference>
<evidence type="ECO:0000313" key="11">
    <source>
        <dbReference type="Proteomes" id="UP000011704"/>
    </source>
</evidence>
<proteinExistence type="inferred from homology"/>
<comment type="caution">
    <text evidence="10">The sequence shown here is derived from an EMBL/GenBank/DDBJ whole genome shotgun (WGS) entry which is preliminary data.</text>
</comment>
<evidence type="ECO:0000256" key="6">
    <source>
        <dbReference type="ARBA" id="ARBA00023136"/>
    </source>
</evidence>
<evidence type="ECO:0000256" key="7">
    <source>
        <dbReference type="PROSITE-ProRule" id="PRU00473"/>
    </source>
</evidence>
<evidence type="ECO:0000256" key="4">
    <source>
        <dbReference type="ARBA" id="ARBA00022692"/>
    </source>
</evidence>
<dbReference type="InterPro" id="IPR006665">
    <property type="entry name" value="OmpA-like"/>
</dbReference>
<keyword evidence="4 8" id="KW-0812">Transmembrane</keyword>
<feature type="transmembrane region" description="Helical" evidence="8">
    <location>
        <begin position="29"/>
        <end position="52"/>
    </location>
</feature>
<evidence type="ECO:0000256" key="8">
    <source>
        <dbReference type="SAM" id="Phobius"/>
    </source>
</evidence>
<evidence type="ECO:0000256" key="3">
    <source>
        <dbReference type="ARBA" id="ARBA00022475"/>
    </source>
</evidence>
<dbReference type="STRING" id="1266370.NITGR_910042"/>
<dbReference type="InterPro" id="IPR036737">
    <property type="entry name" value="OmpA-like_sf"/>
</dbReference>
<dbReference type="InParanoid" id="M1Z2L6"/>
<keyword evidence="11" id="KW-1185">Reference proteome</keyword>
<name>M1Z2L6_NITG3</name>
<evidence type="ECO:0000256" key="1">
    <source>
        <dbReference type="ARBA" id="ARBA00004162"/>
    </source>
</evidence>
<dbReference type="SUPFAM" id="SSF103088">
    <property type="entry name" value="OmpA-like"/>
    <property type="match status" value="1"/>
</dbReference>
<accession>M1Z2L6</accession>
<comment type="similarity">
    <text evidence="2">Belongs to the MotB family.</text>
</comment>